<evidence type="ECO:0000313" key="2">
    <source>
        <dbReference type="EMBL" id="TQS84647.1"/>
    </source>
</evidence>
<feature type="compositionally biased region" description="Basic and acidic residues" evidence="1">
    <location>
        <begin position="139"/>
        <end position="167"/>
    </location>
</feature>
<dbReference type="Gene3D" id="3.40.390.10">
    <property type="entry name" value="Collagenase (Catalytic Domain)"/>
    <property type="match status" value="1"/>
</dbReference>
<dbReference type="AlphaFoldDB" id="A0A8J8TEE6"/>
<dbReference type="EMBL" id="LVVT01000001">
    <property type="protein sequence ID" value="TQS84647.1"/>
    <property type="molecule type" value="Genomic_DNA"/>
</dbReference>
<comment type="caution">
    <text evidence="2">The sequence shown here is derived from an EMBL/GenBank/DDBJ whole genome shotgun (WGS) entry which is preliminary data.</text>
</comment>
<feature type="compositionally biased region" description="Polar residues" evidence="1">
    <location>
        <begin position="266"/>
        <end position="280"/>
    </location>
</feature>
<accession>A0A8J8TEE6</accession>
<gene>
    <name evidence="2" type="ORF">A3207_00980</name>
</gene>
<name>A0A8J8TEE6_9ARCH</name>
<sequence length="397" mass="44953">MGSWYGVMPLWQGDVATSGGLNNEKQQLTISNRSFLEGQRIFNEDILPWICRQFHITDYMLQLVPAEDADELRDEQLMSARLDNVNKALQVGLDVEWKDKTYLISGTPKLQEQSYSPVSLPDVPANSGEVSKALRKKCPSGEHEHPDFPYCHPEDRQHRTERGRNDDAENPSNSQENQNDEGKNSIDAAENLEQLEESVKEELKSYIPDLQMDISLGDMETCKKSMLRFADLSKQYKTNCKEIRVKPLKNSRTYAGTSMNGNSIQLNTTYFSSNPGSTRPGSARVEQDIRRSASAGYNPPIRKGEEIESVITHEFGHTLIDFDFSESIEDIWKSYSEKFPEGTVAPDDSDFVSGYAAKNKEEFISECLVSVLHSDNPSTIAKEIVEKINQFFRRGDQ</sequence>
<dbReference type="InterPro" id="IPR024079">
    <property type="entry name" value="MetalloPept_cat_dom_sf"/>
</dbReference>
<reference evidence="2" key="1">
    <citation type="submission" date="2016-03" db="EMBL/GenBank/DDBJ databases">
        <authorList>
            <person name="Borrel G."/>
            <person name="Mccann A."/>
            <person name="O'Toole P.W."/>
        </authorList>
    </citation>
    <scope>NUCLEOTIDE SEQUENCE</scope>
    <source>
        <strain evidence="2">183</strain>
    </source>
</reference>
<feature type="region of interest" description="Disordered" evidence="1">
    <location>
        <begin position="110"/>
        <end position="184"/>
    </location>
</feature>
<organism evidence="2 3">
    <name type="scientific">Candidatus Methanomassiliicoccus intestinalis</name>
    <dbReference type="NCBI Taxonomy" id="1406512"/>
    <lineage>
        <taxon>Archaea</taxon>
        <taxon>Methanobacteriati</taxon>
        <taxon>Thermoplasmatota</taxon>
        <taxon>Thermoplasmata</taxon>
        <taxon>Methanomassiliicoccales</taxon>
        <taxon>Methanomassiliicoccaceae</taxon>
        <taxon>Methanomassiliicoccus</taxon>
    </lineage>
</organism>
<evidence type="ECO:0000313" key="3">
    <source>
        <dbReference type="Proteomes" id="UP000752814"/>
    </source>
</evidence>
<dbReference type="Proteomes" id="UP000752814">
    <property type="component" value="Unassembled WGS sequence"/>
</dbReference>
<dbReference type="RefSeq" id="WP_020448809.1">
    <property type="nucleotide sequence ID" value="NZ_CAYAYJ010000005.1"/>
</dbReference>
<dbReference type="SUPFAM" id="SSF55486">
    <property type="entry name" value="Metalloproteases ('zincins'), catalytic domain"/>
    <property type="match status" value="1"/>
</dbReference>
<proteinExistence type="predicted"/>
<feature type="region of interest" description="Disordered" evidence="1">
    <location>
        <begin position="266"/>
        <end position="286"/>
    </location>
</feature>
<evidence type="ECO:0000256" key="1">
    <source>
        <dbReference type="SAM" id="MobiDB-lite"/>
    </source>
</evidence>
<dbReference type="GO" id="GO:0008237">
    <property type="term" value="F:metallopeptidase activity"/>
    <property type="evidence" value="ECO:0007669"/>
    <property type="project" value="InterPro"/>
</dbReference>
<protein>
    <submittedName>
        <fullName evidence="2">Uncharacterized protein</fullName>
    </submittedName>
</protein>